<feature type="transmembrane region" description="Helical" evidence="2">
    <location>
        <begin position="472"/>
        <end position="496"/>
    </location>
</feature>
<keyword evidence="2" id="KW-1133">Transmembrane helix</keyword>
<dbReference type="PROSITE" id="PS50020">
    <property type="entry name" value="WW_DOMAIN_2"/>
    <property type="match status" value="1"/>
</dbReference>
<keyword evidence="2" id="KW-0812">Transmembrane</keyword>
<keyword evidence="2" id="KW-0472">Membrane</keyword>
<dbReference type="EMBL" id="JBGBPQ010000032">
    <property type="protein sequence ID" value="KAL1495586.1"/>
    <property type="molecule type" value="Genomic_DNA"/>
</dbReference>
<dbReference type="Proteomes" id="UP001515480">
    <property type="component" value="Unassembled WGS sequence"/>
</dbReference>
<dbReference type="InterPro" id="IPR001202">
    <property type="entry name" value="WW_dom"/>
</dbReference>
<dbReference type="SUPFAM" id="SSF51045">
    <property type="entry name" value="WW domain"/>
    <property type="match status" value="1"/>
</dbReference>
<gene>
    <name evidence="5" type="ORF">AB1Y20_016947</name>
</gene>
<sequence length="652" mass="67822">MPLLLPLLLLSAAPPTPLGSLASRLVRLPTLHDTLSFFRSHAHAASPRLFASLPRRRMQSDEWDFPPDAATQLAQFRRDNCTDALKRSLDAQAAALSSSFELPPLSRVVDGAWRCVCRDFSLSPPEYAELFAALASDAASDVKAPRVVAAVEALLPVLMGEGGLCASGCQDFIHALGDWLIGSFTWESLAQYSALVGAPALDVPPSFPPLSALGGLPGAAVKCICSSFDWTKLASLFSDDIAEVVAAGLDADDDDAWGTVATPAVEAAIESTSKYPSFLLGAQGLCSTGCEEASRIVSRFTIRAVGASVEPASVGAAIEQMSADNLYACACGGTLEWQKMMGGLASAVDAAAESNDTSTSEDDVAYLALGNVFSPSFLCSSAACKATSADVMRIVSAVGAAEADATLTEIGEYEWCPATDKAGYNLEQTYTLDETLASFTVAKQDLFKSKLLSSLNAAMTGRVKLTAGAITLSVSAGSVLVDVSVTMAQAAVYADVESRMTELASTSVANLSALLGVTVAAAPSAVVSTDVATKQSAPPSEGSSTGLVVGIAAGAAVGVLALSLLAWQLSRRKSEALTSRGVSTKSHFMPSGTDIMKSRGEATLPPNWQKVHDPATGHDYFYNSATGQSTWTAPEDVQMDDLKKGSRMSGHV</sequence>
<reference evidence="5 6" key="1">
    <citation type="journal article" date="2024" name="Science">
        <title>Giant polyketide synthase enzymes in the biosynthesis of giant marine polyether toxins.</title>
        <authorList>
            <person name="Fallon T.R."/>
            <person name="Shende V.V."/>
            <person name="Wierzbicki I.H."/>
            <person name="Pendleton A.L."/>
            <person name="Watervoot N.F."/>
            <person name="Auber R.P."/>
            <person name="Gonzalez D.J."/>
            <person name="Wisecaver J.H."/>
            <person name="Moore B.S."/>
        </authorList>
    </citation>
    <scope>NUCLEOTIDE SEQUENCE [LARGE SCALE GENOMIC DNA]</scope>
    <source>
        <strain evidence="5 6">12B1</strain>
    </source>
</reference>
<evidence type="ECO:0000313" key="5">
    <source>
        <dbReference type="EMBL" id="KAL1495586.1"/>
    </source>
</evidence>
<dbReference type="InterPro" id="IPR036020">
    <property type="entry name" value="WW_dom_sf"/>
</dbReference>
<accession>A0AB34I9J3</accession>
<evidence type="ECO:0000256" key="3">
    <source>
        <dbReference type="SAM" id="SignalP"/>
    </source>
</evidence>
<feature type="signal peptide" evidence="3">
    <location>
        <begin position="1"/>
        <end position="19"/>
    </location>
</feature>
<organism evidence="5 6">
    <name type="scientific">Prymnesium parvum</name>
    <name type="common">Toxic golden alga</name>
    <dbReference type="NCBI Taxonomy" id="97485"/>
    <lineage>
        <taxon>Eukaryota</taxon>
        <taxon>Haptista</taxon>
        <taxon>Haptophyta</taxon>
        <taxon>Prymnesiophyceae</taxon>
        <taxon>Prymnesiales</taxon>
        <taxon>Prymnesiaceae</taxon>
        <taxon>Prymnesium</taxon>
    </lineage>
</organism>
<evidence type="ECO:0000256" key="1">
    <source>
        <dbReference type="SAM" id="MobiDB-lite"/>
    </source>
</evidence>
<dbReference type="AlphaFoldDB" id="A0AB34I9J3"/>
<proteinExistence type="predicted"/>
<dbReference type="Pfam" id="PF00397">
    <property type="entry name" value="WW"/>
    <property type="match status" value="1"/>
</dbReference>
<name>A0AB34I9J3_PRYPA</name>
<evidence type="ECO:0000259" key="4">
    <source>
        <dbReference type="PROSITE" id="PS50020"/>
    </source>
</evidence>
<dbReference type="SMART" id="SM00456">
    <property type="entry name" value="WW"/>
    <property type="match status" value="1"/>
</dbReference>
<feature type="domain" description="WW" evidence="4">
    <location>
        <begin position="602"/>
        <end position="636"/>
    </location>
</feature>
<protein>
    <recommendedName>
        <fullName evidence="4">WW domain-containing protein</fullName>
    </recommendedName>
</protein>
<evidence type="ECO:0000256" key="2">
    <source>
        <dbReference type="SAM" id="Phobius"/>
    </source>
</evidence>
<dbReference type="Gene3D" id="2.20.70.10">
    <property type="match status" value="1"/>
</dbReference>
<keyword evidence="6" id="KW-1185">Reference proteome</keyword>
<feature type="chain" id="PRO_5044225241" description="WW domain-containing protein" evidence="3">
    <location>
        <begin position="20"/>
        <end position="652"/>
    </location>
</feature>
<feature type="region of interest" description="Disordered" evidence="1">
    <location>
        <begin position="581"/>
        <end position="606"/>
    </location>
</feature>
<feature type="transmembrane region" description="Helical" evidence="2">
    <location>
        <begin position="547"/>
        <end position="567"/>
    </location>
</feature>
<dbReference type="CDD" id="cd00201">
    <property type="entry name" value="WW"/>
    <property type="match status" value="1"/>
</dbReference>
<feature type="transmembrane region" description="Helical" evidence="2">
    <location>
        <begin position="508"/>
        <end position="527"/>
    </location>
</feature>
<evidence type="ECO:0000313" key="6">
    <source>
        <dbReference type="Proteomes" id="UP001515480"/>
    </source>
</evidence>
<keyword evidence="3" id="KW-0732">Signal</keyword>
<comment type="caution">
    <text evidence="5">The sequence shown here is derived from an EMBL/GenBank/DDBJ whole genome shotgun (WGS) entry which is preliminary data.</text>
</comment>